<protein>
    <submittedName>
        <fullName evidence="3">Tetratricopeptide repeat protein</fullName>
    </submittedName>
</protein>
<dbReference type="SMART" id="SM00530">
    <property type="entry name" value="HTH_XRE"/>
    <property type="match status" value="1"/>
</dbReference>
<dbReference type="InterPro" id="IPR001387">
    <property type="entry name" value="Cro/C1-type_HTH"/>
</dbReference>
<dbReference type="Gene3D" id="1.10.260.40">
    <property type="entry name" value="lambda repressor-like DNA-binding domains"/>
    <property type="match status" value="1"/>
</dbReference>
<dbReference type="Pfam" id="PF13424">
    <property type="entry name" value="TPR_12"/>
    <property type="match status" value="1"/>
</dbReference>
<sequence>MGTVKDIGAKIRHYRLHLGLSQDEVAEGICSRQTISLLENGRHIPSPEFLVRIAEKLSIPLHEVMFEKVEDLRADLQIGIIKYHVANGEYSKAMTFVDELDSRDDLLEGNRRELILIHADCLTLLGQASVAITKLVELQQSLAGERSVDDHFLANVYNKLGNAYFLTRDNLNAFSHYQRAYQICSRNPSSLIAAEVAYNLGQVCNVMSKNEEALEYFTIAKTFYDRVADLKKQADTFFDIALLYQQKNEIENSIRYLWKANSLNESLTLFEKRLKSNQQYALLMAEKEPQLALEELLHCSREFERANDACFLAHTYAGIASIKIGQGELVKAGHYLHMALELFDEDMAREEPKLAHVYYVFSIFLQKMDRYSESIEYGAKAANIFEKIGLFVEATECLKVSMSSLKARNKAIEKRTEIIEDEQLSL</sequence>
<feature type="domain" description="HTH cro/C1-type" evidence="2">
    <location>
        <begin position="11"/>
        <end position="64"/>
    </location>
</feature>
<dbReference type="Pfam" id="PF01381">
    <property type="entry name" value="HTH_3"/>
    <property type="match status" value="1"/>
</dbReference>
<gene>
    <name evidence="3" type="ORF">ACFSOY_05325</name>
</gene>
<dbReference type="SUPFAM" id="SSF48452">
    <property type="entry name" value="TPR-like"/>
    <property type="match status" value="2"/>
</dbReference>
<dbReference type="PANTHER" id="PTHR10098">
    <property type="entry name" value="RAPSYN-RELATED"/>
    <property type="match status" value="1"/>
</dbReference>
<feature type="repeat" description="TPR" evidence="1">
    <location>
        <begin position="154"/>
        <end position="187"/>
    </location>
</feature>
<dbReference type="PROSITE" id="PS50943">
    <property type="entry name" value="HTH_CROC1"/>
    <property type="match status" value="1"/>
</dbReference>
<evidence type="ECO:0000259" key="2">
    <source>
        <dbReference type="PROSITE" id="PS50943"/>
    </source>
</evidence>
<dbReference type="SMART" id="SM00028">
    <property type="entry name" value="TPR"/>
    <property type="match status" value="5"/>
</dbReference>
<dbReference type="PANTHER" id="PTHR10098:SF108">
    <property type="entry name" value="TETRATRICOPEPTIDE REPEAT PROTEIN 28"/>
    <property type="match status" value="1"/>
</dbReference>
<comment type="caution">
    <text evidence="3">The sequence shown here is derived from an EMBL/GenBank/DDBJ whole genome shotgun (WGS) entry which is preliminary data.</text>
</comment>
<accession>A0ABW4ZUW6</accession>
<dbReference type="InterPro" id="IPR019734">
    <property type="entry name" value="TPR_rpt"/>
</dbReference>
<reference evidence="4" key="1">
    <citation type="journal article" date="2019" name="Int. J. Syst. Evol. Microbiol.">
        <title>The Global Catalogue of Microorganisms (GCM) 10K type strain sequencing project: providing services to taxonomists for standard genome sequencing and annotation.</title>
        <authorList>
            <consortium name="The Broad Institute Genomics Platform"/>
            <consortium name="The Broad Institute Genome Sequencing Center for Infectious Disease"/>
            <person name="Wu L."/>
            <person name="Ma J."/>
        </authorList>
    </citation>
    <scope>NUCLEOTIDE SEQUENCE [LARGE SCALE GENOMIC DNA]</scope>
    <source>
        <strain evidence="4">CGMCC 1.13574</strain>
    </source>
</reference>
<evidence type="ECO:0000256" key="1">
    <source>
        <dbReference type="PROSITE-ProRule" id="PRU00339"/>
    </source>
</evidence>
<keyword evidence="1" id="KW-0802">TPR repeat</keyword>
<dbReference type="RefSeq" id="WP_386044549.1">
    <property type="nucleotide sequence ID" value="NZ_JBHUIO010000005.1"/>
</dbReference>
<dbReference type="PROSITE" id="PS50005">
    <property type="entry name" value="TPR"/>
    <property type="match status" value="1"/>
</dbReference>
<dbReference type="InterPro" id="IPR010982">
    <property type="entry name" value="Lambda_DNA-bd_dom_sf"/>
</dbReference>
<proteinExistence type="predicted"/>
<name>A0ABW4ZUW6_9BACL</name>
<dbReference type="SUPFAM" id="SSF47413">
    <property type="entry name" value="lambda repressor-like DNA-binding domains"/>
    <property type="match status" value="1"/>
</dbReference>
<dbReference type="Gene3D" id="1.25.40.10">
    <property type="entry name" value="Tetratricopeptide repeat domain"/>
    <property type="match status" value="2"/>
</dbReference>
<evidence type="ECO:0000313" key="4">
    <source>
        <dbReference type="Proteomes" id="UP001597343"/>
    </source>
</evidence>
<dbReference type="CDD" id="cd00093">
    <property type="entry name" value="HTH_XRE"/>
    <property type="match status" value="1"/>
</dbReference>
<keyword evidence="4" id="KW-1185">Reference proteome</keyword>
<organism evidence="3 4">
    <name type="scientific">Tumebacillus lipolyticus</name>
    <dbReference type="NCBI Taxonomy" id="1280370"/>
    <lineage>
        <taxon>Bacteria</taxon>
        <taxon>Bacillati</taxon>
        <taxon>Bacillota</taxon>
        <taxon>Bacilli</taxon>
        <taxon>Bacillales</taxon>
        <taxon>Alicyclobacillaceae</taxon>
        <taxon>Tumebacillus</taxon>
    </lineage>
</organism>
<dbReference type="Proteomes" id="UP001597343">
    <property type="component" value="Unassembled WGS sequence"/>
</dbReference>
<evidence type="ECO:0000313" key="3">
    <source>
        <dbReference type="EMBL" id="MFD2169416.1"/>
    </source>
</evidence>
<dbReference type="InterPro" id="IPR011990">
    <property type="entry name" value="TPR-like_helical_dom_sf"/>
</dbReference>
<dbReference type="EMBL" id="JBHUIO010000005">
    <property type="protein sequence ID" value="MFD2169416.1"/>
    <property type="molecule type" value="Genomic_DNA"/>
</dbReference>